<dbReference type="GeneTree" id="ENSGT01150000286925"/>
<evidence type="ECO:0000313" key="2">
    <source>
        <dbReference type="Proteomes" id="UP000472240"/>
    </source>
</evidence>
<organism evidence="1 2">
    <name type="scientific">Rhinolophus ferrumequinum</name>
    <name type="common">Greater horseshoe bat</name>
    <dbReference type="NCBI Taxonomy" id="59479"/>
    <lineage>
        <taxon>Eukaryota</taxon>
        <taxon>Metazoa</taxon>
        <taxon>Chordata</taxon>
        <taxon>Craniata</taxon>
        <taxon>Vertebrata</taxon>
        <taxon>Euteleostomi</taxon>
        <taxon>Mammalia</taxon>
        <taxon>Eutheria</taxon>
        <taxon>Laurasiatheria</taxon>
        <taxon>Chiroptera</taxon>
        <taxon>Yinpterochiroptera</taxon>
        <taxon>Rhinolophoidea</taxon>
        <taxon>Rhinolophidae</taxon>
        <taxon>Rhinolophinae</taxon>
        <taxon>Rhinolophus</taxon>
    </lineage>
</organism>
<keyword evidence="2" id="KW-1185">Reference proteome</keyword>
<reference evidence="1" key="5">
    <citation type="submission" date="2025-09" db="UniProtKB">
        <authorList>
            <consortium name="Ensembl"/>
        </authorList>
    </citation>
    <scope>IDENTIFICATION</scope>
</reference>
<sequence length="80" mass="9579">MFIAALYTIAKTWKQPKCPSVNDWIKKLWYIYTMEYYAAIKKKEILPFATTWMDLENIMLSEISQTEKDKYHMISLICGF</sequence>
<protein>
    <submittedName>
        <fullName evidence="1">Uncharacterized protein</fullName>
    </submittedName>
</protein>
<reference evidence="2" key="3">
    <citation type="submission" date="2018-12" db="EMBL/GenBank/DDBJ databases">
        <title>G10K-VGP greater horseshoe bat female genome, primary haplotype.</title>
        <authorList>
            <person name="Teeling E."/>
            <person name="Myers G."/>
            <person name="Vernes S."/>
            <person name="Pippel M."/>
            <person name="Winkler S."/>
            <person name="Fedrigo O."/>
            <person name="Rhie A."/>
            <person name="Koren S."/>
            <person name="Phillippy A."/>
            <person name="Lewin H."/>
            <person name="Damas J."/>
            <person name="Howe K."/>
            <person name="Mountcastle J."/>
            <person name="Jarvis E.D."/>
        </authorList>
    </citation>
    <scope>NUCLEOTIDE SEQUENCE [LARGE SCALE GENOMIC DNA]</scope>
</reference>
<reference evidence="1 2" key="2">
    <citation type="journal article" date="2018" name="Annu Rev Anim Biosci">
        <title>Bat Biology, Genomes, and the Bat1K Project: To Generate Chromosome-Level Genomes for All Living Bat Species.</title>
        <authorList>
            <person name="Teeling E.C."/>
            <person name="Vernes S.C."/>
            <person name="Davalos L.M."/>
            <person name="Ray D.A."/>
            <person name="Gilbert M.T.P."/>
            <person name="Myers E."/>
        </authorList>
    </citation>
    <scope>NUCLEOTIDE SEQUENCE</scope>
</reference>
<dbReference type="Ensembl" id="ENSRFET00010007807.1">
    <property type="protein sequence ID" value="ENSRFEP00010007131.1"/>
    <property type="gene ID" value="ENSRFEG00010004819.1"/>
</dbReference>
<name>A0A671E1Q7_RHIFE</name>
<dbReference type="Proteomes" id="UP000472240">
    <property type="component" value="Chromosome 9"/>
</dbReference>
<dbReference type="AlphaFoldDB" id="A0A671E1Q7"/>
<dbReference type="InParanoid" id="A0A671E1Q7"/>
<dbReference type="OMA" id="CPSVNDW"/>
<accession>A0A671E1Q7</accession>
<evidence type="ECO:0000313" key="1">
    <source>
        <dbReference type="Ensembl" id="ENSRFEP00010007131.1"/>
    </source>
</evidence>
<reference evidence="1" key="4">
    <citation type="submission" date="2025-08" db="UniProtKB">
        <authorList>
            <consortium name="Ensembl"/>
        </authorList>
    </citation>
    <scope>IDENTIFICATION</scope>
</reference>
<proteinExistence type="predicted"/>
<reference evidence="1 2" key="1">
    <citation type="journal article" date="2015" name="Annu Rev Anim Biosci">
        <title>The Genome 10K Project: a way forward.</title>
        <authorList>
            <person name="Koepfli K.P."/>
            <person name="Paten B."/>
            <person name="O'Brien S.J."/>
            <person name="Koepfli K.P."/>
            <person name="Paten B."/>
            <person name="Antunes A."/>
            <person name="Belov K."/>
            <person name="Bustamante C."/>
            <person name="Castoe T.A."/>
            <person name="Clawson H."/>
            <person name="Crawford A.J."/>
            <person name="Diekhans M."/>
            <person name="Distel D."/>
            <person name="Durbin R."/>
            <person name="Earl D."/>
            <person name="Fujita M.K."/>
            <person name="Gamble T."/>
            <person name="Georges A."/>
            <person name="Gemmell N."/>
            <person name="Gilbert M.T."/>
            <person name="Graves J.M."/>
            <person name="Green R.E."/>
            <person name="Hickey G."/>
            <person name="Jarvis E.D."/>
            <person name="Johnson W."/>
            <person name="Komissarov A."/>
            <person name="Korf I."/>
            <person name="Kuhn R."/>
            <person name="Larkin D.M."/>
            <person name="Lewin H."/>
            <person name="Lopez J.V."/>
            <person name="Ma J."/>
            <person name="Marques-Bonet T."/>
            <person name="Miller W."/>
            <person name="Murphy R."/>
            <person name="Pevzner P."/>
            <person name="Shapiro B."/>
            <person name="Steiner C."/>
            <person name="Tamazian G."/>
            <person name="Venkatesh B."/>
            <person name="Wang J."/>
            <person name="Wayne R."/>
            <person name="Wiley E."/>
            <person name="Yang H."/>
            <person name="Zhang G."/>
            <person name="Haussler D."/>
            <person name="Ryder O."/>
            <person name="O'Brien S.J."/>
        </authorList>
    </citation>
    <scope>NUCLEOTIDE SEQUENCE</scope>
</reference>